<feature type="compositionally biased region" description="Acidic residues" evidence="1">
    <location>
        <begin position="478"/>
        <end position="488"/>
    </location>
</feature>
<evidence type="ECO:0000256" key="1">
    <source>
        <dbReference type="SAM" id="MobiDB-lite"/>
    </source>
</evidence>
<evidence type="ECO:0000313" key="4">
    <source>
        <dbReference type="Proteomes" id="UP001497383"/>
    </source>
</evidence>
<evidence type="ECO:0000259" key="2">
    <source>
        <dbReference type="Pfam" id="PF11001"/>
    </source>
</evidence>
<keyword evidence="4" id="KW-1185">Reference proteome</keyword>
<dbReference type="RefSeq" id="XP_066828906.1">
    <property type="nucleotide sequence ID" value="XM_066971914.1"/>
</dbReference>
<organism evidence="3 4">
    <name type="scientific">Lodderomyces beijingensis</name>
    <dbReference type="NCBI Taxonomy" id="1775926"/>
    <lineage>
        <taxon>Eukaryota</taxon>
        <taxon>Fungi</taxon>
        <taxon>Dikarya</taxon>
        <taxon>Ascomycota</taxon>
        <taxon>Saccharomycotina</taxon>
        <taxon>Pichiomycetes</taxon>
        <taxon>Debaryomycetaceae</taxon>
        <taxon>Candida/Lodderomyces clade</taxon>
        <taxon>Lodderomyces</taxon>
    </lineage>
</organism>
<dbReference type="EMBL" id="OZ022406">
    <property type="protein sequence ID" value="CAK9437590.1"/>
    <property type="molecule type" value="Genomic_DNA"/>
</dbReference>
<dbReference type="Pfam" id="PF11001">
    <property type="entry name" value="AFUB_07903_YDR124W_hel"/>
    <property type="match status" value="1"/>
</dbReference>
<proteinExistence type="predicted"/>
<sequence length="526" mass="60263">MLQENATLEEVANALRQLSQHNAMKFMLITEEVKSNVKFQYSSHFNHEQIEDIKDVLNKATITTIKPTLSQMHPLKLLKNQHPTALIKQYRDLFNSLSQVVCKEVAKAWIKIIEPYKQALYPYRDFNMTKPSWWPQHVNHIEPDHLDKFGRVEVLINVLRHPQFDLKEVDLRLYNKRPVIQSFMREILYLAIHDRLFYNLQRDEDDLFQFIEEEDRELFRGSRLVLMASDLKMRGTQELIMSSKVKEEHLNHEVFSLNQTCDSEADSSRNWAPNKCGKIVKTKSKSNLRAIAKEKKPVTRSGAKLGQLVLKDVQRDLSSKEGSSSPGTGDASMKSRPTPNSIRKVKSTRILKSGVNHGTHVQQDIANSQSDSDESMESFLEDECLAASGPIHAVKVETARPIQEDSMENVFAEFDRHQARKKEVEEKEALRESSDESDLTEYNEDEQVPQHSSVSSNDDEANTTVTASFPGAMHYYDEFESSDEEDPSAFDASSSSDDLFENLQKIYRDEVATFDDFNSGTSALHL</sequence>
<dbReference type="InterPro" id="IPR021264">
    <property type="entry name" value="AFUB_079030/YDR124W-like"/>
</dbReference>
<accession>A0ABP0ZIP8</accession>
<dbReference type="InterPro" id="IPR047092">
    <property type="entry name" value="AFUB_07903/YDR124W-like_hel"/>
</dbReference>
<dbReference type="Proteomes" id="UP001497383">
    <property type="component" value="Chromosome 2"/>
</dbReference>
<gene>
    <name evidence="3" type="ORF">LODBEIA_P19680</name>
</gene>
<dbReference type="PANTHER" id="PTHR36102">
    <property type="entry name" value="CHROMOSOME 10, WHOLE GENOME SHOTGUN SEQUENCE"/>
    <property type="match status" value="1"/>
</dbReference>
<feature type="compositionally biased region" description="Acidic residues" evidence="1">
    <location>
        <begin position="435"/>
        <end position="447"/>
    </location>
</feature>
<feature type="region of interest" description="Disordered" evidence="1">
    <location>
        <begin position="419"/>
        <end position="496"/>
    </location>
</feature>
<dbReference type="GeneID" id="92207164"/>
<feature type="region of interest" description="Disordered" evidence="1">
    <location>
        <begin position="314"/>
        <end position="379"/>
    </location>
</feature>
<evidence type="ECO:0000313" key="3">
    <source>
        <dbReference type="EMBL" id="CAK9437590.1"/>
    </source>
</evidence>
<feature type="compositionally biased region" description="Polar residues" evidence="1">
    <location>
        <begin position="449"/>
        <end position="467"/>
    </location>
</feature>
<feature type="domain" description="Subtelomeric hrmA-associated cluster protein AFUB-079030/YDR124W-like helical bundle" evidence="2">
    <location>
        <begin position="83"/>
        <end position="163"/>
    </location>
</feature>
<protein>
    <recommendedName>
        <fullName evidence="2">Subtelomeric hrmA-associated cluster protein AFUB-079030/YDR124W-like helical bundle domain-containing protein</fullName>
    </recommendedName>
</protein>
<dbReference type="PANTHER" id="PTHR36102:SF1">
    <property type="entry name" value="YDR124W-LIKE HELICAL BUNDLE DOMAIN-CONTAINING PROTEIN"/>
    <property type="match status" value="1"/>
</dbReference>
<name>A0ABP0ZIP8_9ASCO</name>
<reference evidence="3 4" key="1">
    <citation type="submission" date="2024-03" db="EMBL/GenBank/DDBJ databases">
        <authorList>
            <person name="Brejova B."/>
        </authorList>
    </citation>
    <scope>NUCLEOTIDE SEQUENCE [LARGE SCALE GENOMIC DNA]</scope>
    <source>
        <strain evidence="3 4">CBS 14171</strain>
    </source>
</reference>
<feature type="compositionally biased region" description="Basic and acidic residues" evidence="1">
    <location>
        <begin position="419"/>
        <end position="434"/>
    </location>
</feature>
<feature type="compositionally biased region" description="Polar residues" evidence="1">
    <location>
        <begin position="359"/>
        <end position="370"/>
    </location>
</feature>